<reference evidence="7" key="1">
    <citation type="submission" date="2020-05" db="EMBL/GenBank/DDBJ databases">
        <title>Phylogenomic resolution of chytrid fungi.</title>
        <authorList>
            <person name="Stajich J.E."/>
            <person name="Amses K."/>
            <person name="Simmons R."/>
            <person name="Seto K."/>
            <person name="Myers J."/>
            <person name="Bonds A."/>
            <person name="Quandt C.A."/>
            <person name="Barry K."/>
            <person name="Liu P."/>
            <person name="Grigoriev I."/>
            <person name="Longcore J.E."/>
            <person name="James T.Y."/>
        </authorList>
    </citation>
    <scope>NUCLEOTIDE SEQUENCE</scope>
    <source>
        <strain evidence="7">JEL0379</strain>
    </source>
</reference>
<sequence>MIASSLGNSTGPPASVRPNVFRAKLDDVRALVSVLKAVAFKDKANCIISRDGMRFVVEDSHASLARCHLQQAHFRDYFFPSQHGSVVPQTLSIDAGGPSDDPATLEITFSVDIQTLLDCLTIFGGSSSNPFSSPAMQARAAELPGASQQQQSQAFRHPHHRDGDEKTCVAVRISCPLEGNELSLTLEEKGVVTMCQLTTFEPEPHVDLHASFAAQRIVGKVIMKSQWLRDAFSELDGTSDTVTLLVSPAAPYFRLSASGLAGDTQMDYPKDTDVVESFHCMKTSTNNYKYSLLQPCLRALALSTKSNIRINETGFLSMQFMVPINENDISFVEYLVSPLVDEDDGNPPNPGLAP</sequence>
<dbReference type="GO" id="GO:0000077">
    <property type="term" value="P:DNA damage checkpoint signaling"/>
    <property type="evidence" value="ECO:0007669"/>
    <property type="project" value="InterPro"/>
</dbReference>
<keyword evidence="8" id="KW-1185">Reference proteome</keyword>
<keyword evidence="4" id="KW-0234">DNA repair</keyword>
<dbReference type="CDD" id="cd00577">
    <property type="entry name" value="PCNA"/>
    <property type="match status" value="1"/>
</dbReference>
<accession>A0AAD5TR05</accession>
<proteinExistence type="inferred from homology"/>
<dbReference type="SUPFAM" id="SSF55979">
    <property type="entry name" value="DNA clamp"/>
    <property type="match status" value="1"/>
</dbReference>
<name>A0AAD5TR05_9FUNG</name>
<evidence type="ECO:0000256" key="1">
    <source>
        <dbReference type="ARBA" id="ARBA00004123"/>
    </source>
</evidence>
<comment type="subcellular location">
    <subcellularLocation>
        <location evidence="1">Nucleus</location>
    </subcellularLocation>
</comment>
<evidence type="ECO:0000256" key="5">
    <source>
        <dbReference type="ARBA" id="ARBA00023242"/>
    </source>
</evidence>
<dbReference type="InterPro" id="IPR046938">
    <property type="entry name" value="DNA_clamp_sf"/>
</dbReference>
<evidence type="ECO:0000256" key="6">
    <source>
        <dbReference type="SAM" id="MobiDB-lite"/>
    </source>
</evidence>
<dbReference type="GO" id="GO:0006281">
    <property type="term" value="P:DNA repair"/>
    <property type="evidence" value="ECO:0007669"/>
    <property type="project" value="UniProtKB-KW"/>
</dbReference>
<dbReference type="Pfam" id="PF02144">
    <property type="entry name" value="Rad1"/>
    <property type="match status" value="1"/>
</dbReference>
<dbReference type="PRINTS" id="PR01245">
    <property type="entry name" value="RAD1REC1"/>
</dbReference>
<dbReference type="Proteomes" id="UP001212152">
    <property type="component" value="Unassembled WGS sequence"/>
</dbReference>
<dbReference type="PANTHER" id="PTHR10870:SF0">
    <property type="entry name" value="CELL CYCLE CHECKPOINT PROTEIN RAD1"/>
    <property type="match status" value="1"/>
</dbReference>
<evidence type="ECO:0000256" key="2">
    <source>
        <dbReference type="ARBA" id="ARBA00010991"/>
    </source>
</evidence>
<keyword evidence="5" id="KW-0539">Nucleus</keyword>
<evidence type="ECO:0000256" key="3">
    <source>
        <dbReference type="ARBA" id="ARBA00022763"/>
    </source>
</evidence>
<gene>
    <name evidence="7" type="primary">RAD1</name>
    <name evidence="7" type="ORF">HDU87_008573</name>
</gene>
<evidence type="ECO:0000313" key="8">
    <source>
        <dbReference type="Proteomes" id="UP001212152"/>
    </source>
</evidence>
<dbReference type="GO" id="GO:0030896">
    <property type="term" value="C:checkpoint clamp complex"/>
    <property type="evidence" value="ECO:0007669"/>
    <property type="project" value="TreeGrafter"/>
</dbReference>
<dbReference type="InterPro" id="IPR003021">
    <property type="entry name" value="Rad1_Rec1_Rad17"/>
</dbReference>
<protein>
    <submittedName>
        <fullName evidence="7">SsDNA endodeoxyribonuclease</fullName>
    </submittedName>
</protein>
<dbReference type="EMBL" id="JADGJQ010000009">
    <property type="protein sequence ID" value="KAJ3182409.1"/>
    <property type="molecule type" value="Genomic_DNA"/>
</dbReference>
<dbReference type="PANTHER" id="PTHR10870">
    <property type="entry name" value="CELL CYCLE CHECKPOINT PROTEIN RAD1"/>
    <property type="match status" value="1"/>
</dbReference>
<dbReference type="AlphaFoldDB" id="A0AAD5TR05"/>
<organism evidence="7 8">
    <name type="scientific">Geranomyces variabilis</name>
    <dbReference type="NCBI Taxonomy" id="109894"/>
    <lineage>
        <taxon>Eukaryota</taxon>
        <taxon>Fungi</taxon>
        <taxon>Fungi incertae sedis</taxon>
        <taxon>Chytridiomycota</taxon>
        <taxon>Chytridiomycota incertae sedis</taxon>
        <taxon>Chytridiomycetes</taxon>
        <taxon>Spizellomycetales</taxon>
        <taxon>Powellomycetaceae</taxon>
        <taxon>Geranomyces</taxon>
    </lineage>
</organism>
<evidence type="ECO:0000256" key="4">
    <source>
        <dbReference type="ARBA" id="ARBA00023204"/>
    </source>
</evidence>
<comment type="caution">
    <text evidence="7">The sequence shown here is derived from an EMBL/GenBank/DDBJ whole genome shotgun (WGS) entry which is preliminary data.</text>
</comment>
<evidence type="ECO:0000313" key="7">
    <source>
        <dbReference type="EMBL" id="KAJ3182409.1"/>
    </source>
</evidence>
<keyword evidence="3" id="KW-0227">DNA damage</keyword>
<comment type="similarity">
    <text evidence="2">Belongs to the rad1 family.</text>
</comment>
<feature type="region of interest" description="Disordered" evidence="6">
    <location>
        <begin position="133"/>
        <end position="163"/>
    </location>
</feature>
<dbReference type="Gene3D" id="3.70.10.10">
    <property type="match status" value="1"/>
</dbReference>